<feature type="region of interest" description="Disordered" evidence="1">
    <location>
        <begin position="172"/>
        <end position="199"/>
    </location>
</feature>
<organism evidence="2 3">
    <name type="scientific">Nonomuraea longispora</name>
    <dbReference type="NCBI Taxonomy" id="1848320"/>
    <lineage>
        <taxon>Bacteria</taxon>
        <taxon>Bacillati</taxon>
        <taxon>Actinomycetota</taxon>
        <taxon>Actinomycetes</taxon>
        <taxon>Streptosporangiales</taxon>
        <taxon>Streptosporangiaceae</taxon>
        <taxon>Nonomuraea</taxon>
    </lineage>
</organism>
<feature type="region of interest" description="Disordered" evidence="1">
    <location>
        <begin position="18"/>
        <end position="71"/>
    </location>
</feature>
<accession>A0A4R4MI91</accession>
<gene>
    <name evidence="2" type="ORF">E1267_41815</name>
</gene>
<feature type="compositionally biased region" description="Pro residues" evidence="1">
    <location>
        <begin position="36"/>
        <end position="57"/>
    </location>
</feature>
<evidence type="ECO:0000313" key="3">
    <source>
        <dbReference type="Proteomes" id="UP000295157"/>
    </source>
</evidence>
<proteinExistence type="predicted"/>
<sequence length="421" mass="43724">MIGLAVVLAGCACAGSRPSLPSGTAAPSPGGAITPRPQPGTPLPAIPAVPARCPQPPLQADDLRPEPAPAPGWRVLWRDRRPGTLDDLAVGRDGAVWAAHSTQRASAGVVETRFAGLRRWEGGRRQRFPLPGAQVTALGAVSRDQVWAYGSMDGRPGLVAAYMNDTLVPRHIVTSPRSHPPTAGPSSTGSSEIPSDDAFAGGSLGSYGTAARGPWVVSGRAAMRWDGSGWPAYRLPSRAGAVGGEGANVWTVSGPPVPGEPAAARWNGSAWQAVGVPELGFPRDASSPRVRLADVAVLGPGDVWAVGGVSWLVPGRYDAEGEPLERSRPVALHWDGGAWRCRWGPVGTTFTQAEPDGAGGMWVLDATGSRLLRQVAGRWTSAEVDGVVAALAWRPGTREVYAAGSVPGDGDLTRAALWRHG</sequence>
<comment type="caution">
    <text evidence="2">The sequence shown here is derived from an EMBL/GenBank/DDBJ whole genome shotgun (WGS) entry which is preliminary data.</text>
</comment>
<name>A0A4R4MI91_9ACTN</name>
<evidence type="ECO:0000256" key="1">
    <source>
        <dbReference type="SAM" id="MobiDB-lite"/>
    </source>
</evidence>
<dbReference type="Proteomes" id="UP000295157">
    <property type="component" value="Unassembled WGS sequence"/>
</dbReference>
<dbReference type="RefSeq" id="WP_132341564.1">
    <property type="nucleotide sequence ID" value="NZ_SMJZ01000315.1"/>
</dbReference>
<keyword evidence="3" id="KW-1185">Reference proteome</keyword>
<evidence type="ECO:0000313" key="2">
    <source>
        <dbReference type="EMBL" id="TDB95500.1"/>
    </source>
</evidence>
<protein>
    <submittedName>
        <fullName evidence="2">Uncharacterized protein</fullName>
    </submittedName>
</protein>
<dbReference type="AlphaFoldDB" id="A0A4R4MI91"/>
<dbReference type="OrthoDB" id="3515089at2"/>
<reference evidence="2 3" key="1">
    <citation type="submission" date="2019-02" db="EMBL/GenBank/DDBJ databases">
        <title>Draft genome sequences of novel Actinobacteria.</title>
        <authorList>
            <person name="Sahin N."/>
            <person name="Ay H."/>
            <person name="Saygin H."/>
        </authorList>
    </citation>
    <scope>NUCLEOTIDE SEQUENCE [LARGE SCALE GENOMIC DNA]</scope>
    <source>
        <strain evidence="2 3">KC201</strain>
    </source>
</reference>
<dbReference type="EMBL" id="SMJZ01000315">
    <property type="protein sequence ID" value="TDB95500.1"/>
    <property type="molecule type" value="Genomic_DNA"/>
</dbReference>